<dbReference type="InterPro" id="IPR005467">
    <property type="entry name" value="His_kinase_dom"/>
</dbReference>
<dbReference type="SMART" id="SM00388">
    <property type="entry name" value="HisKA"/>
    <property type="match status" value="1"/>
</dbReference>
<dbReference type="SUPFAM" id="SSF52172">
    <property type="entry name" value="CheY-like"/>
    <property type="match status" value="2"/>
</dbReference>
<evidence type="ECO:0000259" key="7">
    <source>
        <dbReference type="PROSITE" id="PS50110"/>
    </source>
</evidence>
<dbReference type="PRINTS" id="PR00344">
    <property type="entry name" value="BCTRLSENSOR"/>
</dbReference>
<dbReference type="CDD" id="cd17546">
    <property type="entry name" value="REC_hyHK_CKI1_RcsC-like"/>
    <property type="match status" value="1"/>
</dbReference>
<dbReference type="Pfam" id="PF02518">
    <property type="entry name" value="HATPase_c"/>
    <property type="match status" value="1"/>
</dbReference>
<feature type="domain" description="PAS" evidence="8">
    <location>
        <begin position="373"/>
        <end position="442"/>
    </location>
</feature>
<evidence type="ECO:0000256" key="5">
    <source>
        <dbReference type="PROSITE-ProRule" id="PRU00169"/>
    </source>
</evidence>
<dbReference type="PROSITE" id="PS50109">
    <property type="entry name" value="HIS_KIN"/>
    <property type="match status" value="1"/>
</dbReference>
<dbReference type="Pfam" id="PF08448">
    <property type="entry name" value="PAS_4"/>
    <property type="match status" value="3"/>
</dbReference>
<dbReference type="InterPro" id="IPR036097">
    <property type="entry name" value="HisK_dim/P_sf"/>
</dbReference>
<dbReference type="InterPro" id="IPR036890">
    <property type="entry name" value="HATPase_C_sf"/>
</dbReference>
<dbReference type="InterPro" id="IPR003594">
    <property type="entry name" value="HATPase_dom"/>
</dbReference>
<dbReference type="InterPro" id="IPR035965">
    <property type="entry name" value="PAS-like_dom_sf"/>
</dbReference>
<sequence>MPEPAFIKDSQLRYVVVNQAYADLFNLSADDFSGMVDQEILPTEFDPFRDDQERRSVVFGEDVQLSLPDWSKQRSIPLIIERFIDDDDHIYLFGYCGHLLDAQMQGEGDGNTDGKGADLLKTLIESLPVATYIRDRNYRLLYANKAYSDITGLPLSALIGKTEIEIFPQLGEAYRDQNRRVVESNQSEECREVFINAAGEAIPVLSRSLPMTGPDGQVYLVGSITDLTQLRQREQLAEEAKEAAARLHVHFEGLLRELPVGALVLNEMLHIEYANPAVSRFLELEDFGPLEGLSVRALLEVVYRRSMAGSHGDEIEAAIEKRVNAYTTQGDIPTIKVKTPSHHVIAVSATRLDGGKILVTYSDITVLEEHEEQIELYRTALEQMPVPVFIRDHDRRLVFVNEAYEKLNRTPREAIYGLTEEEMFPDRGSQFREENERILRDGDFVENPRDVIVADGKLIPVMSRLSRITTRQKRHYLLGSLSDVSALREHEAALIEARSTSDKLYADLISILLNMPIGIVILTENLRVEFANEKCREIWCWRDDMPLEGLTFRDYCVENDKRGWTWPGLDFEEGYQLRVDEFKMLEGTRSRELSYPDGKSVLATATRLTEGRILLTYADLTEVRKRELEIDQARNELGRLGEFMQAAMRVMSQGLMVIEDNVVTHANESFSRILDLPPGVVTQGQTWLSAFHYCADRGDFGEEPAGLLKDWRAKLKETTGFTTTFLAGGKTWVQMEATFGGRGHWIVLLTDITDLKEREAELQVLLARSETADRAKSEFLANMSHEIRTPMNGVLGMAELLAKSALDTRQKTFVDIIMKSGNSLLTIINDILDFSKIDSGQMQLRQQPFDPVEAVEDVATLMAAAAAQKDIELIVRADAVVRHRVRGDAGRFRQIVTNLVGNAIKFTEIGQVFISLEAEERPDGRLSLRLMVEDTGVGIAQGQLQQIFEKFSQVDGSFSRRQEGTGLGLAITAGLVKLFGGTIDVTSSLGDGSIFAVEFPMEIVGERQGLKGLPTIVQGARILIVDDNPVSGDVLREQLECWGFEAVVVDSGAMAVMFLQTAKDHGLAVDVVLIDHQLRGETGAQVARLIMSDTLSNDTGIVLLTALDMSGDDQTLGQHGMNAHLMKPARSNLLRNALIEVARSKRIAAGRNSAPIQAHSANVDHARVAGYRTSPDLVIDRQTVAPSEAPESLDVLIAEDNEINQIVFSQTLQAANIRFKIVGTGEAAIEVWQSLKPELIIMDVSMPVMNGHQATRIIRERERSEGLGAHVPIIGVTAHALDSDRQLCLSAGMDDYLTKPISPETLVERVAFWARRKSKAAAPIEFHN</sequence>
<accession>A0ABX6QIA0</accession>
<dbReference type="SMART" id="SM00448">
    <property type="entry name" value="REC"/>
    <property type="match status" value="2"/>
</dbReference>
<dbReference type="Pfam" id="PF12860">
    <property type="entry name" value="PAS_7"/>
    <property type="match status" value="3"/>
</dbReference>
<evidence type="ECO:0000256" key="4">
    <source>
        <dbReference type="ARBA" id="ARBA00023012"/>
    </source>
</evidence>
<proteinExistence type="predicted"/>
<dbReference type="InterPro" id="IPR013656">
    <property type="entry name" value="PAS_4"/>
</dbReference>
<dbReference type="CDD" id="cd00130">
    <property type="entry name" value="PAS"/>
    <property type="match status" value="2"/>
</dbReference>
<dbReference type="Gene3D" id="3.40.50.2300">
    <property type="match status" value="2"/>
</dbReference>
<dbReference type="Proteomes" id="UP000308530">
    <property type="component" value="Chromosome"/>
</dbReference>
<evidence type="ECO:0000259" key="8">
    <source>
        <dbReference type="PROSITE" id="PS50112"/>
    </source>
</evidence>
<dbReference type="EC" id="2.7.13.3" evidence="2"/>
<feature type="modified residue" description="4-aspartylphosphate" evidence="5">
    <location>
        <position position="1075"/>
    </location>
</feature>
<feature type="domain" description="Response regulatory" evidence="7">
    <location>
        <begin position="1021"/>
        <end position="1142"/>
    </location>
</feature>
<comment type="catalytic activity">
    <reaction evidence="1">
        <text>ATP + protein L-histidine = ADP + protein N-phospho-L-histidine.</text>
        <dbReference type="EC" id="2.7.13.3"/>
    </reaction>
</comment>
<protein>
    <recommendedName>
        <fullName evidence="2">histidine kinase</fullName>
        <ecNumber evidence="2">2.7.13.3</ecNumber>
    </recommendedName>
</protein>
<dbReference type="PROSITE" id="PS50110">
    <property type="entry name" value="RESPONSE_REGULATORY"/>
    <property type="match status" value="2"/>
</dbReference>
<organism evidence="9 10">
    <name type="scientific">Peteryoungia desertarenae</name>
    <dbReference type="NCBI Taxonomy" id="1813451"/>
    <lineage>
        <taxon>Bacteria</taxon>
        <taxon>Pseudomonadati</taxon>
        <taxon>Pseudomonadota</taxon>
        <taxon>Alphaproteobacteria</taxon>
        <taxon>Hyphomicrobiales</taxon>
        <taxon>Rhizobiaceae</taxon>
        <taxon>Peteryoungia</taxon>
    </lineage>
</organism>
<dbReference type="SUPFAM" id="SSF47384">
    <property type="entry name" value="Homodimeric domain of signal transducing histidine kinase"/>
    <property type="match status" value="1"/>
</dbReference>
<dbReference type="CDD" id="cd00156">
    <property type="entry name" value="REC"/>
    <property type="match status" value="1"/>
</dbReference>
<evidence type="ECO:0000313" key="10">
    <source>
        <dbReference type="Proteomes" id="UP000308530"/>
    </source>
</evidence>
<gene>
    <name evidence="9" type="ORF">FE840_001315</name>
</gene>
<dbReference type="Pfam" id="PF00072">
    <property type="entry name" value="Response_reg"/>
    <property type="match status" value="2"/>
</dbReference>
<dbReference type="InterPro" id="IPR000014">
    <property type="entry name" value="PAS"/>
</dbReference>
<dbReference type="Gene3D" id="1.10.287.130">
    <property type="match status" value="1"/>
</dbReference>
<dbReference type="InterPro" id="IPR011006">
    <property type="entry name" value="CheY-like_superfamily"/>
</dbReference>
<reference evidence="9 10" key="1">
    <citation type="submission" date="2020-06" db="EMBL/GenBank/DDBJ databases">
        <title>Genome sequence of Rhizobium sp strain ADMK78.</title>
        <authorList>
            <person name="Rahi P."/>
        </authorList>
    </citation>
    <scope>NUCLEOTIDE SEQUENCE [LARGE SCALE GENOMIC DNA]</scope>
    <source>
        <strain evidence="9 10">ADMK78</strain>
    </source>
</reference>
<evidence type="ECO:0000256" key="1">
    <source>
        <dbReference type="ARBA" id="ARBA00000085"/>
    </source>
</evidence>
<evidence type="ECO:0000313" key="9">
    <source>
        <dbReference type="EMBL" id="QLF68301.1"/>
    </source>
</evidence>
<feature type="domain" description="Histidine kinase" evidence="6">
    <location>
        <begin position="782"/>
        <end position="1003"/>
    </location>
</feature>
<name>A0ABX6QIA0_9HYPH</name>
<dbReference type="Pfam" id="PF00512">
    <property type="entry name" value="HisKA"/>
    <property type="match status" value="1"/>
</dbReference>
<dbReference type="CDD" id="cd00082">
    <property type="entry name" value="HisKA"/>
    <property type="match status" value="1"/>
</dbReference>
<dbReference type="SMART" id="SM00387">
    <property type="entry name" value="HATPase_c"/>
    <property type="match status" value="1"/>
</dbReference>
<dbReference type="InterPro" id="IPR001789">
    <property type="entry name" value="Sig_transdc_resp-reg_receiver"/>
</dbReference>
<evidence type="ECO:0000259" key="6">
    <source>
        <dbReference type="PROSITE" id="PS50109"/>
    </source>
</evidence>
<dbReference type="RefSeq" id="WP_171033782.1">
    <property type="nucleotide sequence ID" value="NZ_CP058350.1"/>
</dbReference>
<dbReference type="PANTHER" id="PTHR45339">
    <property type="entry name" value="HYBRID SIGNAL TRANSDUCTION HISTIDINE KINASE J"/>
    <property type="match status" value="1"/>
</dbReference>
<dbReference type="SUPFAM" id="SSF55874">
    <property type="entry name" value="ATPase domain of HSP90 chaperone/DNA topoisomerase II/histidine kinase"/>
    <property type="match status" value="1"/>
</dbReference>
<dbReference type="PROSITE" id="PS50112">
    <property type="entry name" value="PAS"/>
    <property type="match status" value="2"/>
</dbReference>
<feature type="domain" description="PAS" evidence="8">
    <location>
        <begin position="116"/>
        <end position="185"/>
    </location>
</feature>
<feature type="domain" description="Response regulatory" evidence="7">
    <location>
        <begin position="1194"/>
        <end position="1314"/>
    </location>
</feature>
<dbReference type="NCBIfam" id="TIGR00229">
    <property type="entry name" value="sensory_box"/>
    <property type="match status" value="2"/>
</dbReference>
<dbReference type="InterPro" id="IPR003661">
    <property type="entry name" value="HisK_dim/P_dom"/>
</dbReference>
<dbReference type="SUPFAM" id="SSF55785">
    <property type="entry name" value="PYP-like sensor domain (PAS domain)"/>
    <property type="match status" value="3"/>
</dbReference>
<dbReference type="PANTHER" id="PTHR45339:SF1">
    <property type="entry name" value="HYBRID SIGNAL TRANSDUCTION HISTIDINE KINASE J"/>
    <property type="match status" value="1"/>
</dbReference>
<dbReference type="Gene3D" id="3.30.450.20">
    <property type="entry name" value="PAS domain"/>
    <property type="match status" value="4"/>
</dbReference>
<dbReference type="EMBL" id="CP058350">
    <property type="protein sequence ID" value="QLF68301.1"/>
    <property type="molecule type" value="Genomic_DNA"/>
</dbReference>
<dbReference type="InterPro" id="IPR004358">
    <property type="entry name" value="Sig_transdc_His_kin-like_C"/>
</dbReference>
<dbReference type="SMART" id="SM00091">
    <property type="entry name" value="PAS"/>
    <property type="match status" value="6"/>
</dbReference>
<evidence type="ECO:0000256" key="2">
    <source>
        <dbReference type="ARBA" id="ARBA00012438"/>
    </source>
</evidence>
<keyword evidence="10" id="KW-1185">Reference proteome</keyword>
<dbReference type="Gene3D" id="3.30.565.10">
    <property type="entry name" value="Histidine kinase-like ATPase, C-terminal domain"/>
    <property type="match status" value="1"/>
</dbReference>
<feature type="modified residue" description="4-aspartylphosphate" evidence="5">
    <location>
        <position position="1243"/>
    </location>
</feature>
<keyword evidence="4" id="KW-0902">Two-component regulatory system</keyword>
<keyword evidence="3 5" id="KW-0597">Phosphoprotein</keyword>
<evidence type="ECO:0000256" key="3">
    <source>
        <dbReference type="ARBA" id="ARBA00022553"/>
    </source>
</evidence>
<dbReference type="CDD" id="cd16922">
    <property type="entry name" value="HATPase_EvgS-ArcB-TorS-like"/>
    <property type="match status" value="1"/>
</dbReference>